<evidence type="ECO:0000256" key="2">
    <source>
        <dbReference type="ARBA" id="ARBA00022729"/>
    </source>
</evidence>
<dbReference type="Gene3D" id="2.60.40.10">
    <property type="entry name" value="Immunoglobulins"/>
    <property type="match status" value="2"/>
</dbReference>
<evidence type="ECO:0000256" key="4">
    <source>
        <dbReference type="ARBA" id="ARBA00023180"/>
    </source>
</evidence>
<feature type="signal peptide" evidence="5">
    <location>
        <begin position="1"/>
        <end position="27"/>
    </location>
</feature>
<name>A0ABM3YR39_PANGU</name>
<evidence type="ECO:0000256" key="5">
    <source>
        <dbReference type="SAM" id="SignalP"/>
    </source>
</evidence>
<dbReference type="InterPro" id="IPR013783">
    <property type="entry name" value="Ig-like_fold"/>
</dbReference>
<dbReference type="InterPro" id="IPR015631">
    <property type="entry name" value="CD2/SLAM_rcpt"/>
</dbReference>
<evidence type="ECO:0000313" key="7">
    <source>
        <dbReference type="Proteomes" id="UP001652622"/>
    </source>
</evidence>
<evidence type="ECO:0000313" key="8">
    <source>
        <dbReference type="RefSeq" id="XP_060538586.1"/>
    </source>
</evidence>
<evidence type="ECO:0000256" key="1">
    <source>
        <dbReference type="ARBA" id="ARBA00004370"/>
    </source>
</evidence>
<feature type="chain" id="PRO_5047276991" evidence="5">
    <location>
        <begin position="28"/>
        <end position="282"/>
    </location>
</feature>
<dbReference type="InterPro" id="IPR003599">
    <property type="entry name" value="Ig_sub"/>
</dbReference>
<keyword evidence="7" id="KW-1185">Reference proteome</keyword>
<dbReference type="InterPro" id="IPR036179">
    <property type="entry name" value="Ig-like_dom_sf"/>
</dbReference>
<comment type="subcellular location">
    <subcellularLocation>
        <location evidence="1">Membrane</location>
    </subcellularLocation>
</comment>
<keyword evidence="2 5" id="KW-0732">Signal</keyword>
<feature type="domain" description="Immunoglobulin" evidence="6">
    <location>
        <begin position="26"/>
        <end position="128"/>
    </location>
</feature>
<proteinExistence type="predicted"/>
<sequence length="282" mass="31359">MPVADMSHNRLLRLWFPILLFGTGASGAENGVLGESVTFQVKISTPFEIIFWTKIVGGESRNISVVTFGKPCGLLVPLQDFQKRVNISKDCSKLLLRHLKKDDAGRYSAKIISQNNKVEDVSFELHVYRRLLGSQLRVTCVPDGAGSETWQLHCSTETWEEGTELSWTSATQNMDPTLGNSVTKLIYRDGDLNVTCTARNRVSWASKTVSLKQVCAGETDDLSELPHWAKVFLSIMGSLLLPGSAGFILMIKLRRGGGENALARFLTASWRRQPSEDHIRPH</sequence>
<dbReference type="RefSeq" id="XP_060538586.1">
    <property type="nucleotide sequence ID" value="XM_060682603.1"/>
</dbReference>
<organism evidence="7 8">
    <name type="scientific">Pantherophis guttatus</name>
    <name type="common">Corn snake</name>
    <name type="synonym">Elaphe guttata</name>
    <dbReference type="NCBI Taxonomy" id="94885"/>
    <lineage>
        <taxon>Eukaryota</taxon>
        <taxon>Metazoa</taxon>
        <taxon>Chordata</taxon>
        <taxon>Craniata</taxon>
        <taxon>Vertebrata</taxon>
        <taxon>Euteleostomi</taxon>
        <taxon>Lepidosauria</taxon>
        <taxon>Squamata</taxon>
        <taxon>Bifurcata</taxon>
        <taxon>Unidentata</taxon>
        <taxon>Episquamata</taxon>
        <taxon>Toxicofera</taxon>
        <taxon>Serpentes</taxon>
        <taxon>Colubroidea</taxon>
        <taxon>Colubridae</taxon>
        <taxon>Colubrinae</taxon>
        <taxon>Pantherophis</taxon>
    </lineage>
</organism>
<protein>
    <submittedName>
        <fullName evidence="8">SLAM family member 5-like isoform X2</fullName>
    </submittedName>
</protein>
<keyword evidence="3" id="KW-0472">Membrane</keyword>
<accession>A0ABM3YR39</accession>
<dbReference type="SUPFAM" id="SSF48726">
    <property type="entry name" value="Immunoglobulin"/>
    <property type="match status" value="1"/>
</dbReference>
<dbReference type="Proteomes" id="UP001652622">
    <property type="component" value="Unplaced"/>
</dbReference>
<dbReference type="PANTHER" id="PTHR12080">
    <property type="entry name" value="SIGNALING LYMPHOCYTIC ACTIVATION MOLECULE"/>
    <property type="match status" value="1"/>
</dbReference>
<reference evidence="8" key="1">
    <citation type="submission" date="2025-08" db="UniProtKB">
        <authorList>
            <consortium name="RefSeq"/>
        </authorList>
    </citation>
    <scope>IDENTIFICATION</scope>
    <source>
        <tissue evidence="8">Blood</tissue>
    </source>
</reference>
<dbReference type="GeneID" id="117671219"/>
<keyword evidence="4" id="KW-0325">Glycoprotein</keyword>
<evidence type="ECO:0000259" key="6">
    <source>
        <dbReference type="SMART" id="SM00409"/>
    </source>
</evidence>
<dbReference type="PANTHER" id="PTHR12080:SF82">
    <property type="entry name" value="CARCINOEMBRYONIC ANTIGEN-RELATED CELL ADHESION MOLECULE 21"/>
    <property type="match status" value="1"/>
</dbReference>
<gene>
    <name evidence="8" type="primary">LOC117671219</name>
</gene>
<dbReference type="SMART" id="SM00409">
    <property type="entry name" value="IG"/>
    <property type="match status" value="1"/>
</dbReference>
<evidence type="ECO:0000256" key="3">
    <source>
        <dbReference type="ARBA" id="ARBA00023136"/>
    </source>
</evidence>